<reference evidence="1 2" key="1">
    <citation type="submission" date="2017-11" db="EMBL/GenBank/DDBJ databases">
        <title>Complete genome of a free-living desiccation-tolerant cyanobacterium and its photosynthetic adaptation to extreme terrestrial habitat.</title>
        <authorList>
            <person name="Shang J."/>
        </authorList>
    </citation>
    <scope>NUCLEOTIDE SEQUENCE [LARGE SCALE GENOMIC DNA]</scope>
    <source>
        <strain evidence="1 2">CCNUN1</strain>
        <plasmid evidence="2">pnfsy08</plasmid>
    </source>
</reference>
<gene>
    <name evidence="1" type="ORF">COO91_10451</name>
</gene>
<geneLocation type="plasmid" evidence="2">
    <name>pnfsy08</name>
</geneLocation>
<accession>A0A2K8T954</accession>
<dbReference type="KEGG" id="nfl:COO91_10451"/>
<dbReference type="AlphaFoldDB" id="A0A2K8T954"/>
<name>A0A2K8T954_9NOSO</name>
<sequence length="67" mass="6749">MPQSSGVSSDALSCVSKSYHAIGAASLKVGFKGDPNNKMPSPCGLGAVAHGGNPQDRAASPFLLIFC</sequence>
<proteinExistence type="predicted"/>
<dbReference type="Proteomes" id="UP000232003">
    <property type="component" value="Plasmid pNFSY08"/>
</dbReference>
<organism evidence="1 2">
    <name type="scientific">Nostoc flagelliforme CCNUN1</name>
    <dbReference type="NCBI Taxonomy" id="2038116"/>
    <lineage>
        <taxon>Bacteria</taxon>
        <taxon>Bacillati</taxon>
        <taxon>Cyanobacteriota</taxon>
        <taxon>Cyanophyceae</taxon>
        <taxon>Nostocales</taxon>
        <taxon>Nostocaceae</taxon>
        <taxon>Nostoc</taxon>
    </lineage>
</organism>
<keyword evidence="2" id="KW-1185">Reference proteome</keyword>
<keyword evidence="1" id="KW-0614">Plasmid</keyword>
<protein>
    <submittedName>
        <fullName evidence="1">Uncharacterized protein</fullName>
    </submittedName>
</protein>
<evidence type="ECO:0000313" key="1">
    <source>
        <dbReference type="EMBL" id="AUB44228.1"/>
    </source>
</evidence>
<dbReference type="EMBL" id="CP024793">
    <property type="protein sequence ID" value="AUB44228.1"/>
    <property type="molecule type" value="Genomic_DNA"/>
</dbReference>
<evidence type="ECO:0000313" key="2">
    <source>
        <dbReference type="Proteomes" id="UP000232003"/>
    </source>
</evidence>